<dbReference type="InterPro" id="IPR036407">
    <property type="entry name" value="DM_DNA-bd_sf"/>
</dbReference>
<dbReference type="AlphaFoldDB" id="A0A0X3Q010"/>
<keyword evidence="3 5" id="KW-0238">DNA-binding</keyword>
<feature type="compositionally biased region" description="Low complexity" evidence="6">
    <location>
        <begin position="308"/>
        <end position="321"/>
    </location>
</feature>
<evidence type="ECO:0000256" key="1">
    <source>
        <dbReference type="ARBA" id="ARBA00022723"/>
    </source>
</evidence>
<dbReference type="Gene3D" id="4.10.1040.10">
    <property type="entry name" value="DM DNA-binding domain"/>
    <property type="match status" value="2"/>
</dbReference>
<keyword evidence="4 5" id="KW-0539">Nucleus</keyword>
<proteinExistence type="predicted"/>
<name>A0A0X3Q010_SCHSO</name>
<dbReference type="GO" id="GO:0007548">
    <property type="term" value="P:sex differentiation"/>
    <property type="evidence" value="ECO:0007669"/>
    <property type="project" value="TreeGrafter"/>
</dbReference>
<evidence type="ECO:0000259" key="7">
    <source>
        <dbReference type="PROSITE" id="PS50809"/>
    </source>
</evidence>
<dbReference type="GO" id="GO:0000981">
    <property type="term" value="F:DNA-binding transcription factor activity, RNA polymerase II-specific"/>
    <property type="evidence" value="ECO:0007669"/>
    <property type="project" value="TreeGrafter"/>
</dbReference>
<feature type="region of interest" description="Disordered" evidence="6">
    <location>
        <begin position="160"/>
        <end position="181"/>
    </location>
</feature>
<feature type="region of interest" description="Disordered" evidence="6">
    <location>
        <begin position="473"/>
        <end position="505"/>
    </location>
</feature>
<sequence length="779" mass="84920">MQPTMYASVYGRSDIHASTASHTSLPASSEFGGIGLTLTETLFHPSTSPAQATDFGFRRHQFPHFRDDNRRYCDAVEVPPLETGVARVCDFDTSKSSACLPGFHPPTQLYTAMAIGSDAVAAAAAAADSVVALETSLGRLRSPHFGVSAYQQSHSLVSHQLPPAQPPSLQTVPAQSQLSAGPQSSSTARICQLFNNINRPAFYATTSEKMSATPSLEFAYDNDCGAMVGNSAVGQPFEYASMLHLSAPLHLQSQKAGERIRDSGDKTITTDDSSGTSQQQQQQQQQVTKLRPENRFVDILSQVSSSSSLPLTVSSSCSAATSRRRPALEGAHTDRRVGRPLFAATTGQFSKEGNTGDFTGKLEGSEETTRRRRRRRPDGSEGSVSSEAIAESTPAGAGVVFAPVNAARSSYMCRKCRAHGRLVPVRQHKRNCPYKHCNCSVCSLVNYGRHIVAKQIALYRDQKNHQLALVARSTGDNESAVDGKRRGSDGKERLLTGPTERPPKATAMVEEEGPHCRRCRNHGKTNPWKGHKKVCPFYYCICQQCILITLRKSNEKNLREVVQEVHKEGGIRLPFGVPPQPPILANTVNNSTSLIPSACEETFQPSTSSLFLSEQTTKVDTEESTLADKSSLVKFPANNNCFKMPLMHFTDATARQAENCRKSERTTLMAAFEDSCPGRQRASEDSGQSAKFPFTAGYPWILRDSLNYAFEQSSFASPVDTTQEFVTSSFSVAAPSTAPSVSSYPAPQELKKTTATRARSVVSVYRRQRFILPPSICVH</sequence>
<feature type="DNA-binding region" description="DM" evidence="5">
    <location>
        <begin position="516"/>
        <end position="560"/>
    </location>
</feature>
<dbReference type="PROSITE" id="PS40000">
    <property type="entry name" value="DM_1"/>
    <property type="match status" value="2"/>
</dbReference>
<feature type="compositionally biased region" description="Polar residues" evidence="6">
    <location>
        <begin position="167"/>
        <end position="181"/>
    </location>
</feature>
<dbReference type="SUPFAM" id="SSF82927">
    <property type="entry name" value="Cysteine-rich DNA binding domain, (DM domain)"/>
    <property type="match status" value="2"/>
</dbReference>
<dbReference type="Pfam" id="PF00751">
    <property type="entry name" value="DM"/>
    <property type="match status" value="2"/>
</dbReference>
<dbReference type="GO" id="GO:0046872">
    <property type="term" value="F:metal ion binding"/>
    <property type="evidence" value="ECO:0007669"/>
    <property type="project" value="UniProtKB-KW"/>
</dbReference>
<feature type="domain" description="DM" evidence="7">
    <location>
        <begin position="516"/>
        <end position="560"/>
    </location>
</feature>
<evidence type="ECO:0000256" key="2">
    <source>
        <dbReference type="ARBA" id="ARBA00022833"/>
    </source>
</evidence>
<protein>
    <recommendedName>
        <fullName evidence="7">DM domain-containing protein</fullName>
    </recommendedName>
</protein>
<evidence type="ECO:0000256" key="3">
    <source>
        <dbReference type="ARBA" id="ARBA00023125"/>
    </source>
</evidence>
<evidence type="ECO:0000256" key="4">
    <source>
        <dbReference type="ARBA" id="ARBA00023242"/>
    </source>
</evidence>
<dbReference type="GO" id="GO:0005634">
    <property type="term" value="C:nucleus"/>
    <property type="evidence" value="ECO:0007669"/>
    <property type="project" value="UniProtKB-SubCell"/>
</dbReference>
<feature type="region of interest" description="Disordered" evidence="6">
    <location>
        <begin position="253"/>
        <end position="292"/>
    </location>
</feature>
<keyword evidence="2 5" id="KW-0862">Zinc</keyword>
<gene>
    <name evidence="8" type="ORF">TR117377</name>
</gene>
<dbReference type="InterPro" id="IPR001275">
    <property type="entry name" value="DM_DNA-bd"/>
</dbReference>
<keyword evidence="1 5" id="KW-0479">Metal-binding</keyword>
<dbReference type="PANTHER" id="PTHR12322">
    <property type="entry name" value="DOUBLESEX AND MAB-3 RELATED TRANSCRIPTION FACTOR DMRT"/>
    <property type="match status" value="1"/>
</dbReference>
<feature type="compositionally biased region" description="Polar residues" evidence="6">
    <location>
        <begin position="345"/>
        <end position="357"/>
    </location>
</feature>
<dbReference type="PANTHER" id="PTHR12322:SF53">
    <property type="entry name" value="DOUBLESEX-MAB RELATED 11E"/>
    <property type="match status" value="1"/>
</dbReference>
<organism evidence="8">
    <name type="scientific">Schistocephalus solidus</name>
    <name type="common">Tapeworm</name>
    <dbReference type="NCBI Taxonomy" id="70667"/>
    <lineage>
        <taxon>Eukaryota</taxon>
        <taxon>Metazoa</taxon>
        <taxon>Spiralia</taxon>
        <taxon>Lophotrochozoa</taxon>
        <taxon>Platyhelminthes</taxon>
        <taxon>Cestoda</taxon>
        <taxon>Eucestoda</taxon>
        <taxon>Diphyllobothriidea</taxon>
        <taxon>Diphyllobothriidae</taxon>
        <taxon>Schistocephalus</taxon>
    </lineage>
</organism>
<reference evidence="8" key="1">
    <citation type="submission" date="2016-01" db="EMBL/GenBank/DDBJ databases">
        <title>Reference transcriptome for the parasite Schistocephalus solidus: insights into the molecular evolution of parasitism.</title>
        <authorList>
            <person name="Hebert F.O."/>
            <person name="Grambauer S."/>
            <person name="Barber I."/>
            <person name="Landry C.R."/>
            <person name="Aubin-Horth N."/>
        </authorList>
    </citation>
    <scope>NUCLEOTIDE SEQUENCE</scope>
</reference>
<dbReference type="InterPro" id="IPR026607">
    <property type="entry name" value="DMRT"/>
</dbReference>
<feature type="domain" description="DM" evidence="7">
    <location>
        <begin position="413"/>
        <end position="460"/>
    </location>
</feature>
<comment type="subcellular location">
    <subcellularLocation>
        <location evidence="5">Nucleus</location>
    </subcellularLocation>
</comment>
<dbReference type="GO" id="GO:0000978">
    <property type="term" value="F:RNA polymerase II cis-regulatory region sequence-specific DNA binding"/>
    <property type="evidence" value="ECO:0007669"/>
    <property type="project" value="TreeGrafter"/>
</dbReference>
<feature type="compositionally biased region" description="Basic and acidic residues" evidence="6">
    <location>
        <begin position="256"/>
        <end position="269"/>
    </location>
</feature>
<feature type="compositionally biased region" description="Basic and acidic residues" evidence="6">
    <location>
        <begin position="481"/>
        <end position="494"/>
    </location>
</feature>
<dbReference type="SMART" id="SM00301">
    <property type="entry name" value="DM"/>
    <property type="match status" value="2"/>
</dbReference>
<feature type="DNA-binding region" description="DM" evidence="5">
    <location>
        <begin position="413"/>
        <end position="460"/>
    </location>
</feature>
<dbReference type="PROSITE" id="PS50809">
    <property type="entry name" value="DM_2"/>
    <property type="match status" value="2"/>
</dbReference>
<accession>A0A0X3Q010</accession>
<evidence type="ECO:0000256" key="6">
    <source>
        <dbReference type="SAM" id="MobiDB-lite"/>
    </source>
</evidence>
<dbReference type="EMBL" id="GEEE01005861">
    <property type="protein sequence ID" value="JAP57364.1"/>
    <property type="molecule type" value="Transcribed_RNA"/>
</dbReference>
<evidence type="ECO:0000256" key="5">
    <source>
        <dbReference type="PROSITE-ProRule" id="PRU00070"/>
    </source>
</evidence>
<evidence type="ECO:0000313" key="8">
    <source>
        <dbReference type="EMBL" id="JAP57364.1"/>
    </source>
</evidence>
<feature type="region of interest" description="Disordered" evidence="6">
    <location>
        <begin position="308"/>
        <end position="390"/>
    </location>
</feature>